<dbReference type="Pfam" id="PF03936">
    <property type="entry name" value="Terpene_synth_C"/>
    <property type="match status" value="1"/>
</dbReference>
<dbReference type="InterPro" id="IPR008930">
    <property type="entry name" value="Terpenoid_cyclase/PrenylTrfase"/>
</dbReference>
<dbReference type="InParanoid" id="A0A2G5E572"/>
<dbReference type="GO" id="GO:0000287">
    <property type="term" value="F:magnesium ion binding"/>
    <property type="evidence" value="ECO:0007669"/>
    <property type="project" value="InterPro"/>
</dbReference>
<dbReference type="InterPro" id="IPR036965">
    <property type="entry name" value="Terpene_synth_N_sf"/>
</dbReference>
<gene>
    <name evidence="6" type="ORF">AQUCO_01200262v1</name>
</gene>
<dbReference type="InterPro" id="IPR008949">
    <property type="entry name" value="Isoprenoid_synthase_dom_sf"/>
</dbReference>
<dbReference type="InterPro" id="IPR034741">
    <property type="entry name" value="Terpene_cyclase-like_1_C"/>
</dbReference>
<reference evidence="6 7" key="1">
    <citation type="submission" date="2017-09" db="EMBL/GenBank/DDBJ databases">
        <title>WGS assembly of Aquilegia coerulea Goldsmith.</title>
        <authorList>
            <person name="Hodges S."/>
            <person name="Kramer E."/>
            <person name="Nordborg M."/>
            <person name="Tomkins J."/>
            <person name="Borevitz J."/>
            <person name="Derieg N."/>
            <person name="Yan J."/>
            <person name="Mihaltcheva S."/>
            <person name="Hayes R.D."/>
            <person name="Rokhsar D."/>
        </authorList>
    </citation>
    <scope>NUCLEOTIDE SEQUENCE [LARGE SCALE GENOMIC DNA]</scope>
    <source>
        <strain evidence="7">cv. Goldsmith</strain>
    </source>
</reference>
<comment type="cofactor">
    <cofactor evidence="1">
        <name>Mg(2+)</name>
        <dbReference type="ChEBI" id="CHEBI:18420"/>
    </cofactor>
</comment>
<evidence type="ECO:0000259" key="5">
    <source>
        <dbReference type="Pfam" id="PF03936"/>
    </source>
</evidence>
<dbReference type="SFLD" id="SFLDG01019">
    <property type="entry name" value="Terpene_Cyclase_Like_1_C_Termi"/>
    <property type="match status" value="1"/>
</dbReference>
<sequence>MALRLISFPLLSIKKRSNPKLQHVLQGQQTIIKRIQCTAGDQTIQPMVNCRANIWDNGYIKSLGTGSAYTNDIYKIRAEVLKAVVRELLDELVAPFTKIDLIDAIERLGVAYHFEVEIRSVLDNAYLISVDQCILPNDLHTTALLFRLLRQHGYNISQDVFKTFQDEMGNFNECLCEDVKGLLSLYEASHLGFEGENIMDEAKAFTTKHLKEPAHGNISPTLAQKVAHSLEVPLHWRHIRVEARWYMDIYEREENMKPGLLTLAKLDYNMVQATHQKELANVVMWWEDLGLQRLSFLRDRVMINYIWSLGMAFEPKFGHLREEMSKLSIVLTVLDDMYDTRGSLEELELFTDAVERWNVNAMELLPQYMKICYLALLNTNNRIGYEILKEHACDIISHQKKAWVQLCKAYLIEAKWFHQGYMPSSKEYLDNALYSVGIHMGIVNGYILTANKITEEALQCIESLPAVVYCPAMMSRLANDLGIDTDEQKKGSIQIYMKELGISEVAAHEHIRELFKEIWKKMNKARVAQHPFSEPFMTSAINLCRQAQCIIMFEDGDLNLDNLMSLVFEPIPLE</sequence>
<evidence type="ECO:0000313" key="6">
    <source>
        <dbReference type="EMBL" id="PIA50861.1"/>
    </source>
</evidence>
<keyword evidence="7" id="KW-1185">Reference proteome</keyword>
<evidence type="ECO:0000259" key="4">
    <source>
        <dbReference type="Pfam" id="PF01397"/>
    </source>
</evidence>
<organism evidence="6 7">
    <name type="scientific">Aquilegia coerulea</name>
    <name type="common">Rocky mountain columbine</name>
    <dbReference type="NCBI Taxonomy" id="218851"/>
    <lineage>
        <taxon>Eukaryota</taxon>
        <taxon>Viridiplantae</taxon>
        <taxon>Streptophyta</taxon>
        <taxon>Embryophyta</taxon>
        <taxon>Tracheophyta</taxon>
        <taxon>Spermatophyta</taxon>
        <taxon>Magnoliopsida</taxon>
        <taxon>Ranunculales</taxon>
        <taxon>Ranunculaceae</taxon>
        <taxon>Thalictroideae</taxon>
        <taxon>Aquilegia</taxon>
    </lineage>
</organism>
<feature type="domain" description="Terpene synthase metal-binding" evidence="5">
    <location>
        <begin position="288"/>
        <end position="521"/>
    </location>
</feature>
<keyword evidence="2" id="KW-0479">Metal-binding</keyword>
<feature type="domain" description="Terpene synthase N-terminal" evidence="4">
    <location>
        <begin position="54"/>
        <end position="230"/>
    </location>
</feature>
<dbReference type="Gene3D" id="1.10.600.10">
    <property type="entry name" value="Farnesyl Diphosphate Synthase"/>
    <property type="match status" value="1"/>
</dbReference>
<evidence type="ECO:0000256" key="1">
    <source>
        <dbReference type="ARBA" id="ARBA00001946"/>
    </source>
</evidence>
<dbReference type="AlphaFoldDB" id="A0A2G5E572"/>
<dbReference type="InterPro" id="IPR044814">
    <property type="entry name" value="Terpene_cyclase_plant_C1"/>
</dbReference>
<dbReference type="OrthoDB" id="1877784at2759"/>
<evidence type="ECO:0000256" key="2">
    <source>
        <dbReference type="ARBA" id="ARBA00022723"/>
    </source>
</evidence>
<name>A0A2G5E572_AQUCA</name>
<dbReference type="FunFam" id="1.10.600.10:FF:000007">
    <property type="entry name" value="Isoprene synthase, chloroplastic"/>
    <property type="match status" value="1"/>
</dbReference>
<dbReference type="PANTHER" id="PTHR31225">
    <property type="entry name" value="OS04G0344100 PROTEIN-RELATED"/>
    <property type="match status" value="1"/>
</dbReference>
<dbReference type="GO" id="GO:0016102">
    <property type="term" value="P:diterpenoid biosynthetic process"/>
    <property type="evidence" value="ECO:0007669"/>
    <property type="project" value="InterPro"/>
</dbReference>
<dbReference type="InterPro" id="IPR050148">
    <property type="entry name" value="Terpene_synthase-like"/>
</dbReference>
<dbReference type="CDD" id="cd00684">
    <property type="entry name" value="Terpene_cyclase_plant_C1"/>
    <property type="match status" value="1"/>
</dbReference>
<keyword evidence="3" id="KW-0460">Magnesium</keyword>
<dbReference type="Proteomes" id="UP000230069">
    <property type="component" value="Unassembled WGS sequence"/>
</dbReference>
<dbReference type="InterPro" id="IPR005630">
    <property type="entry name" value="Terpene_synthase_metal-bd"/>
</dbReference>
<dbReference type="STRING" id="218851.A0A2G5E572"/>
<dbReference type="GO" id="GO:0010333">
    <property type="term" value="F:terpene synthase activity"/>
    <property type="evidence" value="ECO:0007669"/>
    <property type="project" value="InterPro"/>
</dbReference>
<dbReference type="SFLD" id="SFLDS00005">
    <property type="entry name" value="Isoprenoid_Synthase_Type_I"/>
    <property type="match status" value="1"/>
</dbReference>
<accession>A0A2G5E572</accession>
<evidence type="ECO:0000313" key="7">
    <source>
        <dbReference type="Proteomes" id="UP000230069"/>
    </source>
</evidence>
<dbReference type="SUPFAM" id="SSF48576">
    <property type="entry name" value="Terpenoid synthases"/>
    <property type="match status" value="1"/>
</dbReference>
<dbReference type="InterPro" id="IPR001906">
    <property type="entry name" value="Terpene_synth_N"/>
</dbReference>
<dbReference type="PANTHER" id="PTHR31225:SF252">
    <property type="entry name" value="TERPENE SYNTHASE 12-RELATED"/>
    <property type="match status" value="1"/>
</dbReference>
<dbReference type="Gene3D" id="1.50.10.130">
    <property type="entry name" value="Terpene synthase, N-terminal domain"/>
    <property type="match status" value="1"/>
</dbReference>
<protein>
    <submittedName>
        <fullName evidence="6">Uncharacterized protein</fullName>
    </submittedName>
</protein>
<dbReference type="Pfam" id="PF01397">
    <property type="entry name" value="Terpene_synth"/>
    <property type="match status" value="1"/>
</dbReference>
<evidence type="ECO:0000256" key="3">
    <source>
        <dbReference type="ARBA" id="ARBA00022842"/>
    </source>
</evidence>
<dbReference type="SUPFAM" id="SSF48239">
    <property type="entry name" value="Terpenoid cyclases/Protein prenyltransferases"/>
    <property type="match status" value="1"/>
</dbReference>
<dbReference type="EMBL" id="KZ305029">
    <property type="protein sequence ID" value="PIA50861.1"/>
    <property type="molecule type" value="Genomic_DNA"/>
</dbReference>
<proteinExistence type="predicted"/>
<dbReference type="FunFam" id="1.50.10.130:FF:000001">
    <property type="entry name" value="Isoprene synthase, chloroplastic"/>
    <property type="match status" value="1"/>
</dbReference>